<dbReference type="Gramene" id="PSS07856">
    <property type="protein sequence ID" value="PSS07856"/>
    <property type="gene ID" value="CEY00_Acc18210"/>
</dbReference>
<name>A0A2R6QGZ3_ACTCC</name>
<organism evidence="1 2">
    <name type="scientific">Actinidia chinensis var. chinensis</name>
    <name type="common">Chinese soft-hair kiwi</name>
    <dbReference type="NCBI Taxonomy" id="1590841"/>
    <lineage>
        <taxon>Eukaryota</taxon>
        <taxon>Viridiplantae</taxon>
        <taxon>Streptophyta</taxon>
        <taxon>Embryophyta</taxon>
        <taxon>Tracheophyta</taxon>
        <taxon>Spermatophyta</taxon>
        <taxon>Magnoliopsida</taxon>
        <taxon>eudicotyledons</taxon>
        <taxon>Gunneridae</taxon>
        <taxon>Pentapetalae</taxon>
        <taxon>asterids</taxon>
        <taxon>Ericales</taxon>
        <taxon>Actinidiaceae</taxon>
        <taxon>Actinidia</taxon>
    </lineage>
</organism>
<evidence type="ECO:0000313" key="2">
    <source>
        <dbReference type="Proteomes" id="UP000241394"/>
    </source>
</evidence>
<keyword evidence="1" id="KW-0808">Transferase</keyword>
<evidence type="ECO:0000313" key="1">
    <source>
        <dbReference type="EMBL" id="PSS07856.1"/>
    </source>
</evidence>
<dbReference type="GO" id="GO:0016740">
    <property type="term" value="F:transferase activity"/>
    <property type="evidence" value="ECO:0007669"/>
    <property type="project" value="UniProtKB-KW"/>
</dbReference>
<dbReference type="Proteomes" id="UP000241394">
    <property type="component" value="Chromosome LG16"/>
</dbReference>
<comment type="caution">
    <text evidence="1">The sequence shown here is derived from an EMBL/GenBank/DDBJ whole genome shotgun (WGS) entry which is preliminary data.</text>
</comment>
<gene>
    <name evidence="1" type="ORF">CEY00_Acc18210</name>
</gene>
<dbReference type="InParanoid" id="A0A2R6QGZ3"/>
<sequence>MEGNNNVSDHRVAYRGVSQNWVPPLGATTAMHGHAQAAQPDFGGTALVASTVPPPPVANNLGFARVLARSQSSSERTVTDLNPKVSDDEEEVSLKARIEVDTELKLG</sequence>
<accession>A0A2R6QGZ3</accession>
<dbReference type="EMBL" id="NKQK01000016">
    <property type="protein sequence ID" value="PSS07856.1"/>
    <property type="molecule type" value="Genomic_DNA"/>
</dbReference>
<dbReference type="AlphaFoldDB" id="A0A2R6QGZ3"/>
<keyword evidence="2" id="KW-1185">Reference proteome</keyword>
<protein>
    <submittedName>
        <fullName evidence="1">Phospho-N-acetylmuramoyl-pentapeptide-transferase</fullName>
    </submittedName>
</protein>
<reference evidence="2" key="2">
    <citation type="journal article" date="2018" name="BMC Genomics">
        <title>A manually annotated Actinidia chinensis var. chinensis (kiwifruit) genome highlights the challenges associated with draft genomes and gene prediction in plants.</title>
        <authorList>
            <person name="Pilkington S.M."/>
            <person name="Crowhurst R."/>
            <person name="Hilario E."/>
            <person name="Nardozza S."/>
            <person name="Fraser L."/>
            <person name="Peng Y."/>
            <person name="Gunaseelan K."/>
            <person name="Simpson R."/>
            <person name="Tahir J."/>
            <person name="Deroles S.C."/>
            <person name="Templeton K."/>
            <person name="Luo Z."/>
            <person name="Davy M."/>
            <person name="Cheng C."/>
            <person name="McNeilage M."/>
            <person name="Scaglione D."/>
            <person name="Liu Y."/>
            <person name="Zhang Q."/>
            <person name="Datson P."/>
            <person name="De Silva N."/>
            <person name="Gardiner S.E."/>
            <person name="Bassett H."/>
            <person name="Chagne D."/>
            <person name="McCallum J."/>
            <person name="Dzierzon H."/>
            <person name="Deng C."/>
            <person name="Wang Y.Y."/>
            <person name="Barron L."/>
            <person name="Manako K."/>
            <person name="Bowen J."/>
            <person name="Foster T.M."/>
            <person name="Erridge Z.A."/>
            <person name="Tiffin H."/>
            <person name="Waite C.N."/>
            <person name="Davies K.M."/>
            <person name="Grierson E.P."/>
            <person name="Laing W.A."/>
            <person name="Kirk R."/>
            <person name="Chen X."/>
            <person name="Wood M."/>
            <person name="Montefiori M."/>
            <person name="Brummell D.A."/>
            <person name="Schwinn K.E."/>
            <person name="Catanach A."/>
            <person name="Fullerton C."/>
            <person name="Li D."/>
            <person name="Meiyalaghan S."/>
            <person name="Nieuwenhuizen N."/>
            <person name="Read N."/>
            <person name="Prakash R."/>
            <person name="Hunter D."/>
            <person name="Zhang H."/>
            <person name="McKenzie M."/>
            <person name="Knabel M."/>
            <person name="Harris A."/>
            <person name="Allan A.C."/>
            <person name="Gleave A."/>
            <person name="Chen A."/>
            <person name="Janssen B.J."/>
            <person name="Plunkett B."/>
            <person name="Ampomah-Dwamena C."/>
            <person name="Voogd C."/>
            <person name="Leif D."/>
            <person name="Lafferty D."/>
            <person name="Souleyre E.J.F."/>
            <person name="Varkonyi-Gasic E."/>
            <person name="Gambi F."/>
            <person name="Hanley J."/>
            <person name="Yao J.L."/>
            <person name="Cheung J."/>
            <person name="David K.M."/>
            <person name="Warren B."/>
            <person name="Marsh K."/>
            <person name="Snowden K.C."/>
            <person name="Lin-Wang K."/>
            <person name="Brian L."/>
            <person name="Martinez-Sanchez M."/>
            <person name="Wang M."/>
            <person name="Ileperuma N."/>
            <person name="Macnee N."/>
            <person name="Campin R."/>
            <person name="McAtee P."/>
            <person name="Drummond R.S.M."/>
            <person name="Espley R.V."/>
            <person name="Ireland H.S."/>
            <person name="Wu R."/>
            <person name="Atkinson R.G."/>
            <person name="Karunairetnam S."/>
            <person name="Bulley S."/>
            <person name="Chunkath S."/>
            <person name="Hanley Z."/>
            <person name="Storey R."/>
            <person name="Thrimawithana A.H."/>
            <person name="Thomson S."/>
            <person name="David C."/>
            <person name="Testolin R."/>
            <person name="Huang H."/>
            <person name="Hellens R.P."/>
            <person name="Schaffer R.J."/>
        </authorList>
    </citation>
    <scope>NUCLEOTIDE SEQUENCE [LARGE SCALE GENOMIC DNA]</scope>
    <source>
        <strain evidence="2">cv. Red5</strain>
    </source>
</reference>
<proteinExistence type="predicted"/>
<reference evidence="1 2" key="1">
    <citation type="submission" date="2017-07" db="EMBL/GenBank/DDBJ databases">
        <title>An improved, manually edited Actinidia chinensis var. chinensis (kiwifruit) genome highlights the challenges associated with draft genomes and gene prediction in plants.</title>
        <authorList>
            <person name="Pilkington S."/>
            <person name="Crowhurst R."/>
            <person name="Hilario E."/>
            <person name="Nardozza S."/>
            <person name="Fraser L."/>
            <person name="Peng Y."/>
            <person name="Gunaseelan K."/>
            <person name="Simpson R."/>
            <person name="Tahir J."/>
            <person name="Deroles S."/>
            <person name="Templeton K."/>
            <person name="Luo Z."/>
            <person name="Davy M."/>
            <person name="Cheng C."/>
            <person name="Mcneilage M."/>
            <person name="Scaglione D."/>
            <person name="Liu Y."/>
            <person name="Zhang Q."/>
            <person name="Datson P."/>
            <person name="De Silva N."/>
            <person name="Gardiner S."/>
            <person name="Bassett H."/>
            <person name="Chagne D."/>
            <person name="Mccallum J."/>
            <person name="Dzierzon H."/>
            <person name="Deng C."/>
            <person name="Wang Y.-Y."/>
            <person name="Barron N."/>
            <person name="Manako K."/>
            <person name="Bowen J."/>
            <person name="Foster T."/>
            <person name="Erridge Z."/>
            <person name="Tiffin H."/>
            <person name="Waite C."/>
            <person name="Davies K."/>
            <person name="Grierson E."/>
            <person name="Laing W."/>
            <person name="Kirk R."/>
            <person name="Chen X."/>
            <person name="Wood M."/>
            <person name="Montefiori M."/>
            <person name="Brummell D."/>
            <person name="Schwinn K."/>
            <person name="Catanach A."/>
            <person name="Fullerton C."/>
            <person name="Li D."/>
            <person name="Meiyalaghan S."/>
            <person name="Nieuwenhuizen N."/>
            <person name="Read N."/>
            <person name="Prakash R."/>
            <person name="Hunter D."/>
            <person name="Zhang H."/>
            <person name="Mckenzie M."/>
            <person name="Knabel M."/>
            <person name="Harris A."/>
            <person name="Allan A."/>
            <person name="Chen A."/>
            <person name="Janssen B."/>
            <person name="Plunkett B."/>
            <person name="Dwamena C."/>
            <person name="Voogd C."/>
            <person name="Leif D."/>
            <person name="Lafferty D."/>
            <person name="Souleyre E."/>
            <person name="Varkonyi-Gasic E."/>
            <person name="Gambi F."/>
            <person name="Hanley J."/>
            <person name="Yao J.-L."/>
            <person name="Cheung J."/>
            <person name="David K."/>
            <person name="Warren B."/>
            <person name="Marsh K."/>
            <person name="Snowden K."/>
            <person name="Lin-Wang K."/>
            <person name="Brian L."/>
            <person name="Martinez-Sanchez M."/>
            <person name="Wang M."/>
            <person name="Ileperuma N."/>
            <person name="Macnee N."/>
            <person name="Campin R."/>
            <person name="Mcatee P."/>
            <person name="Drummond R."/>
            <person name="Espley R."/>
            <person name="Ireland H."/>
            <person name="Wu R."/>
            <person name="Atkinson R."/>
            <person name="Karunairetnam S."/>
            <person name="Bulley S."/>
            <person name="Chunkath S."/>
            <person name="Hanley Z."/>
            <person name="Storey R."/>
            <person name="Thrimawithana A."/>
            <person name="Thomson S."/>
            <person name="David C."/>
            <person name="Testolin R."/>
        </authorList>
    </citation>
    <scope>NUCLEOTIDE SEQUENCE [LARGE SCALE GENOMIC DNA]</scope>
    <source>
        <strain evidence="2">cv. Red5</strain>
        <tissue evidence="1">Young leaf</tissue>
    </source>
</reference>